<protein>
    <submittedName>
        <fullName evidence="3">Electron transfer flavoprotein alpha subunit</fullName>
    </submittedName>
</protein>
<dbReference type="AlphaFoldDB" id="A0A343TG88"/>
<dbReference type="Pfam" id="PF00766">
    <property type="entry name" value="ETF_alpha"/>
    <property type="match status" value="1"/>
</dbReference>
<dbReference type="InterPro" id="IPR001308">
    <property type="entry name" value="ETF_a/FixB"/>
</dbReference>
<evidence type="ECO:0000256" key="1">
    <source>
        <dbReference type="ARBA" id="ARBA00005817"/>
    </source>
</evidence>
<dbReference type="GO" id="GO:0050660">
    <property type="term" value="F:flavin adenine dinucleotide binding"/>
    <property type="evidence" value="ECO:0007669"/>
    <property type="project" value="InterPro"/>
</dbReference>
<dbReference type="SUPFAM" id="SSF52402">
    <property type="entry name" value="Adenine nucleotide alpha hydrolases-like"/>
    <property type="match status" value="1"/>
</dbReference>
<dbReference type="InterPro" id="IPR014729">
    <property type="entry name" value="Rossmann-like_a/b/a_fold"/>
</dbReference>
<dbReference type="SUPFAM" id="SSF52467">
    <property type="entry name" value="DHS-like NAD/FAD-binding domain"/>
    <property type="match status" value="1"/>
</dbReference>
<dbReference type="InterPro" id="IPR014731">
    <property type="entry name" value="ETF_asu_C"/>
</dbReference>
<dbReference type="KEGG" id="hdf:AArcSl_0457"/>
<dbReference type="EMBL" id="CP025066">
    <property type="protein sequence ID" value="AUX08110.1"/>
    <property type="molecule type" value="Genomic_DNA"/>
</dbReference>
<dbReference type="Pfam" id="PF01012">
    <property type="entry name" value="ETF"/>
    <property type="match status" value="1"/>
</dbReference>
<keyword evidence="4" id="KW-1185">Reference proteome</keyword>
<name>A0A343TG88_9EURY</name>
<dbReference type="GO" id="GO:0033539">
    <property type="term" value="P:fatty acid beta-oxidation using acyl-CoA dehydrogenase"/>
    <property type="evidence" value="ECO:0007669"/>
    <property type="project" value="TreeGrafter"/>
</dbReference>
<comment type="similarity">
    <text evidence="1">Belongs to the ETF alpha-subunit/FixB family.</text>
</comment>
<evidence type="ECO:0000313" key="3">
    <source>
        <dbReference type="EMBL" id="AUX08110.1"/>
    </source>
</evidence>
<dbReference type="SMART" id="SM00893">
    <property type="entry name" value="ETF"/>
    <property type="match status" value="1"/>
</dbReference>
<dbReference type="PANTHER" id="PTHR43153">
    <property type="entry name" value="ELECTRON TRANSFER FLAVOPROTEIN ALPHA"/>
    <property type="match status" value="1"/>
</dbReference>
<dbReference type="PANTHER" id="PTHR43153:SF1">
    <property type="entry name" value="ELECTRON TRANSFER FLAVOPROTEIN SUBUNIT ALPHA, MITOCHONDRIAL"/>
    <property type="match status" value="1"/>
</dbReference>
<dbReference type="RefSeq" id="WP_119814435.1">
    <property type="nucleotide sequence ID" value="NZ_CP025066.1"/>
</dbReference>
<dbReference type="InterPro" id="IPR029035">
    <property type="entry name" value="DHS-like_NAD/FAD-binding_dom"/>
</dbReference>
<organism evidence="3 4">
    <name type="scientific">Halalkaliarchaeum desulfuricum</name>
    <dbReference type="NCBI Taxonomy" id="2055893"/>
    <lineage>
        <taxon>Archaea</taxon>
        <taxon>Methanobacteriati</taxon>
        <taxon>Methanobacteriota</taxon>
        <taxon>Stenosarchaea group</taxon>
        <taxon>Halobacteria</taxon>
        <taxon>Halobacteriales</taxon>
        <taxon>Haloferacaceae</taxon>
        <taxon>Halalkaliarchaeum</taxon>
    </lineage>
</organism>
<dbReference type="OrthoDB" id="307696at2157"/>
<accession>A0A343TG88</accession>
<proteinExistence type="inferred from homology"/>
<evidence type="ECO:0000313" key="4">
    <source>
        <dbReference type="Proteomes" id="UP000263012"/>
    </source>
</evidence>
<reference evidence="4" key="1">
    <citation type="submission" date="2017-11" db="EMBL/GenBank/DDBJ databases">
        <title>Phenotypic and genomic properties of facultatively anaerobic sulfur-reducing natronoarchaea from hypersaline soda lakes.</title>
        <authorList>
            <person name="Sorokin D.Y."/>
            <person name="Kublanov I.V."/>
            <person name="Roman P."/>
            <person name="Sinninghe Damste J.S."/>
            <person name="Golyshin P.N."/>
            <person name="Rojo D."/>
            <person name="Ciordia S."/>
            <person name="Mena M.D.C."/>
            <person name="Ferrer M."/>
            <person name="Messina E."/>
            <person name="Smedile F."/>
            <person name="La Spada G."/>
            <person name="La Cono V."/>
            <person name="Yakimov M.M."/>
        </authorList>
    </citation>
    <scope>NUCLEOTIDE SEQUENCE [LARGE SCALE GENOMIC DNA]</scope>
    <source>
        <strain evidence="4">AArc-Sl</strain>
    </source>
</reference>
<evidence type="ECO:0000259" key="2">
    <source>
        <dbReference type="SMART" id="SM00893"/>
    </source>
</evidence>
<dbReference type="PIRSF" id="PIRSF000089">
    <property type="entry name" value="Electra_flavoP_a"/>
    <property type="match status" value="1"/>
</dbReference>
<dbReference type="GO" id="GO:0009055">
    <property type="term" value="F:electron transfer activity"/>
    <property type="evidence" value="ECO:0007669"/>
    <property type="project" value="InterPro"/>
</dbReference>
<gene>
    <name evidence="3" type="primary">fixB</name>
    <name evidence="3" type="ORF">AArcSl_0457</name>
</gene>
<dbReference type="Gene3D" id="3.40.50.620">
    <property type="entry name" value="HUPs"/>
    <property type="match status" value="1"/>
</dbReference>
<sequence length="320" mass="33762">MVLTLVEHDAGAVDDVSLETVTFARDVAIQEDEQLVAAAFGDGAEDIADDLSAYGVDQVCAIEHDLLDAYAPEGYAESLAQLVEELSAGTVVAPGSDRGHEVLVHLATKLDVPMATSCTEVEAGDVYGITRQRWGGSLIEHAELEADVKLLTVVPHEVSAEPAEAESDPAVEPFAPELDDEDVAVRVVRQEESDMEGIPLSEARVVIGGGRGVGGEEEFAQLEALADKLTGTVGATRAAVNEGWRPHDDQIGQTGAKIAPEVYIAAGISGAVQHWVGAKGSENVIAINTDPEAAIMQKADYAVVADLHEVVPRLNEELEE</sequence>
<dbReference type="GeneID" id="37876794"/>
<dbReference type="Gene3D" id="3.40.50.1220">
    <property type="entry name" value="TPP-binding domain"/>
    <property type="match status" value="1"/>
</dbReference>
<feature type="domain" description="Electron transfer flavoprotein alpha/beta-subunit N-terminal" evidence="2">
    <location>
        <begin position="2"/>
        <end position="190"/>
    </location>
</feature>
<dbReference type="Proteomes" id="UP000263012">
    <property type="component" value="Chromosome"/>
</dbReference>
<dbReference type="InterPro" id="IPR014730">
    <property type="entry name" value="ETF_a/b_N"/>
</dbReference>